<evidence type="ECO:0000313" key="3">
    <source>
        <dbReference type="Proteomes" id="UP000799439"/>
    </source>
</evidence>
<reference evidence="2" key="1">
    <citation type="journal article" date="2020" name="Stud. Mycol.">
        <title>101 Dothideomycetes genomes: a test case for predicting lifestyles and emergence of pathogens.</title>
        <authorList>
            <person name="Haridas S."/>
            <person name="Albert R."/>
            <person name="Binder M."/>
            <person name="Bloem J."/>
            <person name="Labutti K."/>
            <person name="Salamov A."/>
            <person name="Andreopoulos B."/>
            <person name="Baker S."/>
            <person name="Barry K."/>
            <person name="Bills G."/>
            <person name="Bluhm B."/>
            <person name="Cannon C."/>
            <person name="Castanera R."/>
            <person name="Culley D."/>
            <person name="Daum C."/>
            <person name="Ezra D."/>
            <person name="Gonzalez J."/>
            <person name="Henrissat B."/>
            <person name="Kuo A."/>
            <person name="Liang C."/>
            <person name="Lipzen A."/>
            <person name="Lutzoni F."/>
            <person name="Magnuson J."/>
            <person name="Mondo S."/>
            <person name="Nolan M."/>
            <person name="Ohm R."/>
            <person name="Pangilinan J."/>
            <person name="Park H.-J."/>
            <person name="Ramirez L."/>
            <person name="Alfaro M."/>
            <person name="Sun H."/>
            <person name="Tritt A."/>
            <person name="Yoshinaga Y."/>
            <person name="Zwiers L.-H."/>
            <person name="Turgeon B."/>
            <person name="Goodwin S."/>
            <person name="Spatafora J."/>
            <person name="Crous P."/>
            <person name="Grigoriev I."/>
        </authorList>
    </citation>
    <scope>NUCLEOTIDE SEQUENCE</scope>
    <source>
        <strain evidence="2">CBS 260.36</strain>
    </source>
</reference>
<proteinExistence type="predicted"/>
<feature type="chain" id="PRO_5040175390" evidence="1">
    <location>
        <begin position="25"/>
        <end position="474"/>
    </location>
</feature>
<dbReference type="PANTHER" id="PTHR35204:SF1">
    <property type="entry name" value="ENTEROTOXIN"/>
    <property type="match status" value="1"/>
</dbReference>
<dbReference type="OrthoDB" id="10261782at2759"/>
<dbReference type="InterPro" id="IPR038921">
    <property type="entry name" value="YOR389W-like"/>
</dbReference>
<evidence type="ECO:0000256" key="1">
    <source>
        <dbReference type="SAM" id="SignalP"/>
    </source>
</evidence>
<dbReference type="PANTHER" id="PTHR35204">
    <property type="entry name" value="YALI0A21131P"/>
    <property type="match status" value="1"/>
</dbReference>
<protein>
    <submittedName>
        <fullName evidence="2">Uncharacterized protein</fullName>
    </submittedName>
</protein>
<sequence>MANMILSFALLIFAASMLAGLVDSNTLMCPSTSSVSWRRPFVNNKNAGHIFNSILDSMRQFGESLHHNGMSFFFATVPQGTELYRGTAISKPVTRMQFLAFEPEHALAVVRTVNPKATHLYFHTYRTKRILRLIYIDGQSAAKSKKGVFDTQDFVIRDGTKPAPPSIDPPGALGDSERAVELCDVLKDKVDGFIRMQGGFETLLCSNQHHPPLRLVKINPLSLATKTNWMNLGQAVAARYDGIGNHRVVLNYDHMISLYAYGDLVYFDSLGLPRINNQSTWLSAAKSDLFDLAKRSTHQSHNHDWQAVVDMIVARYGDKIQYLASGMIRDSKEFISFVSPIMDPFIDYSHRDPKREAIACVAQFWPDDTHCNWWSCPKCSVAAQAIHRVARRICTTFSTIEVGDSADLIKVQNDFQSLQAWLGWSSFKRCRACTVDGICVVPIWPVGTRQEYHQPQCRRSMHGLIGSNNTYWND</sequence>
<feature type="signal peptide" evidence="1">
    <location>
        <begin position="1"/>
        <end position="24"/>
    </location>
</feature>
<dbReference type="EMBL" id="ML996088">
    <property type="protein sequence ID" value="KAF2151522.1"/>
    <property type="molecule type" value="Genomic_DNA"/>
</dbReference>
<organism evidence="2 3">
    <name type="scientific">Myriangium duriaei CBS 260.36</name>
    <dbReference type="NCBI Taxonomy" id="1168546"/>
    <lineage>
        <taxon>Eukaryota</taxon>
        <taxon>Fungi</taxon>
        <taxon>Dikarya</taxon>
        <taxon>Ascomycota</taxon>
        <taxon>Pezizomycotina</taxon>
        <taxon>Dothideomycetes</taxon>
        <taxon>Dothideomycetidae</taxon>
        <taxon>Myriangiales</taxon>
        <taxon>Myriangiaceae</taxon>
        <taxon>Myriangium</taxon>
    </lineage>
</organism>
<keyword evidence="3" id="KW-1185">Reference proteome</keyword>
<name>A0A9P4IX38_9PEZI</name>
<accession>A0A9P4IX38</accession>
<dbReference type="AlphaFoldDB" id="A0A9P4IX38"/>
<comment type="caution">
    <text evidence="2">The sequence shown here is derived from an EMBL/GenBank/DDBJ whole genome shotgun (WGS) entry which is preliminary data.</text>
</comment>
<gene>
    <name evidence="2" type="ORF">K461DRAFT_269744</name>
</gene>
<keyword evidence="1" id="KW-0732">Signal</keyword>
<evidence type="ECO:0000313" key="2">
    <source>
        <dbReference type="EMBL" id="KAF2151522.1"/>
    </source>
</evidence>
<dbReference type="Proteomes" id="UP000799439">
    <property type="component" value="Unassembled WGS sequence"/>
</dbReference>